<evidence type="ECO:0000313" key="4">
    <source>
        <dbReference type="EMBL" id="WAC13707.1"/>
    </source>
</evidence>
<protein>
    <submittedName>
        <fullName evidence="4">Response regulator</fullName>
    </submittedName>
</protein>
<name>A0A9E8NG88_9BACT</name>
<feature type="modified residue" description="4-aspartylphosphate" evidence="2">
    <location>
        <position position="57"/>
    </location>
</feature>
<evidence type="ECO:0000259" key="3">
    <source>
        <dbReference type="PROSITE" id="PS50110"/>
    </source>
</evidence>
<dbReference type="CDD" id="cd17534">
    <property type="entry name" value="REC_DC-like"/>
    <property type="match status" value="1"/>
</dbReference>
<dbReference type="InterPro" id="IPR001789">
    <property type="entry name" value="Sig_transdc_resp-reg_receiver"/>
</dbReference>
<dbReference type="InterPro" id="IPR050595">
    <property type="entry name" value="Bact_response_regulator"/>
</dbReference>
<dbReference type="Proteomes" id="UP001164653">
    <property type="component" value="Chromosome"/>
</dbReference>
<evidence type="ECO:0000256" key="2">
    <source>
        <dbReference type="PROSITE-ProRule" id="PRU00169"/>
    </source>
</evidence>
<evidence type="ECO:0000256" key="1">
    <source>
        <dbReference type="ARBA" id="ARBA00022553"/>
    </source>
</evidence>
<proteinExistence type="predicted"/>
<gene>
    <name evidence="4" type="ORF">ON006_07050</name>
</gene>
<accession>A0A9E8NG88</accession>
<reference evidence="4" key="1">
    <citation type="submission" date="2022-11" db="EMBL/GenBank/DDBJ databases">
        <title>Dyadobacter pollutisoli sp. nov., isolated from plastic dumped soil.</title>
        <authorList>
            <person name="Kim J.M."/>
            <person name="Kim K.R."/>
            <person name="Lee J.K."/>
            <person name="Hao L."/>
            <person name="Jeon C.O."/>
        </authorList>
    </citation>
    <scope>NUCLEOTIDE SEQUENCE</scope>
    <source>
        <strain evidence="4">U1</strain>
    </source>
</reference>
<dbReference type="PANTHER" id="PTHR44591">
    <property type="entry name" value="STRESS RESPONSE REGULATOR PROTEIN 1"/>
    <property type="match status" value="1"/>
</dbReference>
<dbReference type="PANTHER" id="PTHR44591:SF3">
    <property type="entry name" value="RESPONSE REGULATORY DOMAIN-CONTAINING PROTEIN"/>
    <property type="match status" value="1"/>
</dbReference>
<dbReference type="Pfam" id="PF00072">
    <property type="entry name" value="Response_reg"/>
    <property type="match status" value="1"/>
</dbReference>
<dbReference type="AlphaFoldDB" id="A0A9E8NG88"/>
<organism evidence="4 5">
    <name type="scientific">Dyadobacter pollutisoli</name>
    <dbReference type="NCBI Taxonomy" id="2910158"/>
    <lineage>
        <taxon>Bacteria</taxon>
        <taxon>Pseudomonadati</taxon>
        <taxon>Bacteroidota</taxon>
        <taxon>Cytophagia</taxon>
        <taxon>Cytophagales</taxon>
        <taxon>Spirosomataceae</taxon>
        <taxon>Dyadobacter</taxon>
    </lineage>
</organism>
<dbReference type="RefSeq" id="WP_244819185.1">
    <property type="nucleotide sequence ID" value="NZ_CP112998.1"/>
</dbReference>
<dbReference type="KEGG" id="dpf:ON006_07050"/>
<dbReference type="PROSITE" id="PS50110">
    <property type="entry name" value="RESPONSE_REGULATORY"/>
    <property type="match status" value="1"/>
</dbReference>
<sequence length="127" mass="14328">MTIKKIRILILEDEGIQAMGLEETLEKHGYEVALIADNGKEALEFISHEPVDLALLDIHIKGDMDGIETAWKMKDVTSIPIIYLTAYMDNETVRRAEETAPAAYLTKPYRELNLINSIEIALQNANK</sequence>
<dbReference type="InterPro" id="IPR011006">
    <property type="entry name" value="CheY-like_superfamily"/>
</dbReference>
<dbReference type="SUPFAM" id="SSF52172">
    <property type="entry name" value="CheY-like"/>
    <property type="match status" value="1"/>
</dbReference>
<dbReference type="Gene3D" id="3.40.50.2300">
    <property type="match status" value="1"/>
</dbReference>
<dbReference type="EMBL" id="CP112998">
    <property type="protein sequence ID" value="WAC13707.1"/>
    <property type="molecule type" value="Genomic_DNA"/>
</dbReference>
<dbReference type="SMART" id="SM00448">
    <property type="entry name" value="REC"/>
    <property type="match status" value="1"/>
</dbReference>
<evidence type="ECO:0000313" key="5">
    <source>
        <dbReference type="Proteomes" id="UP001164653"/>
    </source>
</evidence>
<dbReference type="GO" id="GO:0000160">
    <property type="term" value="P:phosphorelay signal transduction system"/>
    <property type="evidence" value="ECO:0007669"/>
    <property type="project" value="InterPro"/>
</dbReference>
<feature type="domain" description="Response regulatory" evidence="3">
    <location>
        <begin position="7"/>
        <end position="122"/>
    </location>
</feature>
<keyword evidence="5" id="KW-1185">Reference proteome</keyword>
<keyword evidence="1 2" id="KW-0597">Phosphoprotein</keyword>